<dbReference type="InterPro" id="IPR036271">
    <property type="entry name" value="Tet_transcr_reg_TetR-rel_C_sf"/>
</dbReference>
<feature type="DNA-binding region" description="H-T-H motif" evidence="4">
    <location>
        <begin position="31"/>
        <end position="50"/>
    </location>
</feature>
<keyword evidence="1" id="KW-0805">Transcription regulation</keyword>
<feature type="compositionally biased region" description="Low complexity" evidence="5">
    <location>
        <begin position="201"/>
        <end position="222"/>
    </location>
</feature>
<dbReference type="EMBL" id="BJND01000007">
    <property type="protein sequence ID" value="GEC03244.1"/>
    <property type="molecule type" value="Genomic_DNA"/>
</dbReference>
<evidence type="ECO:0000313" key="7">
    <source>
        <dbReference type="EMBL" id="GEC03244.1"/>
    </source>
</evidence>
<dbReference type="Proteomes" id="UP000317881">
    <property type="component" value="Unassembled WGS sequence"/>
</dbReference>
<dbReference type="PANTHER" id="PTHR47506">
    <property type="entry name" value="TRANSCRIPTIONAL REGULATORY PROTEIN"/>
    <property type="match status" value="1"/>
</dbReference>
<protein>
    <submittedName>
        <fullName evidence="7">TetR family transcriptional regulator</fullName>
    </submittedName>
</protein>
<reference evidence="7 8" key="1">
    <citation type="submission" date="2019-06" db="EMBL/GenBank/DDBJ databases">
        <title>Whole genome shotgun sequence of Streptomyces spinoverrucosus NBRC 14228.</title>
        <authorList>
            <person name="Hosoyama A."/>
            <person name="Uohara A."/>
            <person name="Ohji S."/>
            <person name="Ichikawa N."/>
        </authorList>
    </citation>
    <scope>NUCLEOTIDE SEQUENCE [LARGE SCALE GENOMIC DNA]</scope>
    <source>
        <strain evidence="7 8">NBRC 14228</strain>
    </source>
</reference>
<keyword evidence="3" id="KW-0804">Transcription</keyword>
<evidence type="ECO:0000313" key="8">
    <source>
        <dbReference type="Proteomes" id="UP000317881"/>
    </source>
</evidence>
<dbReference type="Pfam" id="PF00440">
    <property type="entry name" value="TetR_N"/>
    <property type="match status" value="1"/>
</dbReference>
<evidence type="ECO:0000256" key="5">
    <source>
        <dbReference type="SAM" id="MobiDB-lite"/>
    </source>
</evidence>
<name>A0A4Y3V8R7_9ACTN</name>
<accession>A0A4Y3V8R7</accession>
<evidence type="ECO:0000256" key="2">
    <source>
        <dbReference type="ARBA" id="ARBA00023125"/>
    </source>
</evidence>
<gene>
    <name evidence="7" type="ORF">SSP24_08990</name>
</gene>
<dbReference type="SUPFAM" id="SSF46689">
    <property type="entry name" value="Homeodomain-like"/>
    <property type="match status" value="1"/>
</dbReference>
<keyword evidence="2 4" id="KW-0238">DNA-binding</keyword>
<dbReference type="InterPro" id="IPR009057">
    <property type="entry name" value="Homeodomain-like_sf"/>
</dbReference>
<dbReference type="Gene3D" id="1.10.357.10">
    <property type="entry name" value="Tetracycline Repressor, domain 2"/>
    <property type="match status" value="1"/>
</dbReference>
<dbReference type="GO" id="GO:0003677">
    <property type="term" value="F:DNA binding"/>
    <property type="evidence" value="ECO:0007669"/>
    <property type="project" value="UniProtKB-UniRule"/>
</dbReference>
<evidence type="ECO:0000256" key="3">
    <source>
        <dbReference type="ARBA" id="ARBA00023163"/>
    </source>
</evidence>
<dbReference type="PANTHER" id="PTHR47506:SF1">
    <property type="entry name" value="HTH-TYPE TRANSCRIPTIONAL REGULATOR YJDC"/>
    <property type="match status" value="1"/>
</dbReference>
<organism evidence="7 8">
    <name type="scientific">Streptomyces spinoverrucosus</name>
    <dbReference type="NCBI Taxonomy" id="284043"/>
    <lineage>
        <taxon>Bacteria</taxon>
        <taxon>Bacillati</taxon>
        <taxon>Actinomycetota</taxon>
        <taxon>Actinomycetes</taxon>
        <taxon>Kitasatosporales</taxon>
        <taxon>Streptomycetaceae</taxon>
        <taxon>Streptomyces</taxon>
    </lineage>
</organism>
<dbReference type="AlphaFoldDB" id="A0A4Y3V8R7"/>
<dbReference type="InterPro" id="IPR011075">
    <property type="entry name" value="TetR_C"/>
</dbReference>
<dbReference type="Gene3D" id="1.10.10.60">
    <property type="entry name" value="Homeodomain-like"/>
    <property type="match status" value="1"/>
</dbReference>
<feature type="region of interest" description="Disordered" evidence="5">
    <location>
        <begin position="199"/>
        <end position="222"/>
    </location>
</feature>
<evidence type="ECO:0000256" key="1">
    <source>
        <dbReference type="ARBA" id="ARBA00023015"/>
    </source>
</evidence>
<keyword evidence="8" id="KW-1185">Reference proteome</keyword>
<dbReference type="Pfam" id="PF16925">
    <property type="entry name" value="TetR_C_13"/>
    <property type="match status" value="1"/>
</dbReference>
<dbReference type="SUPFAM" id="SSF48498">
    <property type="entry name" value="Tetracyclin repressor-like, C-terminal domain"/>
    <property type="match status" value="1"/>
</dbReference>
<evidence type="ECO:0000259" key="6">
    <source>
        <dbReference type="PROSITE" id="PS50977"/>
    </source>
</evidence>
<sequence length="222" mass="24182">MELSRPRTFEEDQALRNAMFAFWEYGYEGASMSVLMKATKMGKTSLYRTFGSKEELFRRALQLYHSEYLDFRVEALAETTPKRIAEKLLYGIATLHTGEATPPGCLETNGALVCGPDNNAIREELARNRDQILPALRERLRKTSANGPLPRGLDADATATLLATLIQGMAVQAKGGHSRAELEDTVRAALSLWDGTDAVDESAAGNESAARNESAASTAPAD</sequence>
<comment type="caution">
    <text evidence="7">The sequence shown here is derived from an EMBL/GenBank/DDBJ whole genome shotgun (WGS) entry which is preliminary data.</text>
</comment>
<dbReference type="InterPro" id="IPR001647">
    <property type="entry name" value="HTH_TetR"/>
</dbReference>
<proteinExistence type="predicted"/>
<dbReference type="RefSeq" id="WP_218037064.1">
    <property type="nucleotide sequence ID" value="NZ_BJND01000007.1"/>
</dbReference>
<evidence type="ECO:0000256" key="4">
    <source>
        <dbReference type="PROSITE-ProRule" id="PRU00335"/>
    </source>
</evidence>
<feature type="domain" description="HTH tetR-type" evidence="6">
    <location>
        <begin position="8"/>
        <end position="68"/>
    </location>
</feature>
<dbReference type="PROSITE" id="PS50977">
    <property type="entry name" value="HTH_TETR_2"/>
    <property type="match status" value="1"/>
</dbReference>